<keyword evidence="8" id="KW-1185">Reference proteome</keyword>
<dbReference type="EC" id="2.1.1.297" evidence="7"/>
<dbReference type="PANTHER" id="PTHR45875">
    <property type="entry name" value="METHYLTRANSFERASE N6AMT1"/>
    <property type="match status" value="1"/>
</dbReference>
<keyword evidence="6" id="KW-0539">Nucleus</keyword>
<dbReference type="GO" id="GO:0102559">
    <property type="term" value="F:peptide chain release factor N(5)-glutamine methyltransferase activity"/>
    <property type="evidence" value="ECO:0007669"/>
    <property type="project" value="UniProtKB-EC"/>
</dbReference>
<dbReference type="GO" id="GO:0032259">
    <property type="term" value="P:methylation"/>
    <property type="evidence" value="ECO:0007669"/>
    <property type="project" value="UniProtKB-KW"/>
</dbReference>
<dbReference type="GO" id="GO:0035657">
    <property type="term" value="C:eRF1 methyltransferase complex"/>
    <property type="evidence" value="ECO:0007669"/>
    <property type="project" value="TreeGrafter"/>
</dbReference>
<evidence type="ECO:0000256" key="1">
    <source>
        <dbReference type="ARBA" id="ARBA00004123"/>
    </source>
</evidence>
<dbReference type="FunFam" id="3.40.50.150:FF:000077">
    <property type="entry name" value="HemK methyltransferase family member 2"/>
    <property type="match status" value="1"/>
</dbReference>
<comment type="subcellular location">
    <subcellularLocation>
        <location evidence="1">Nucleus</location>
    </subcellularLocation>
</comment>
<dbReference type="Proteomes" id="UP001176521">
    <property type="component" value="Unassembled WGS sequence"/>
</dbReference>
<name>A0AAN6JTQ2_9BASI</name>
<organism evidence="7 8">
    <name type="scientific">Tilletia horrida</name>
    <dbReference type="NCBI Taxonomy" id="155126"/>
    <lineage>
        <taxon>Eukaryota</taxon>
        <taxon>Fungi</taxon>
        <taxon>Dikarya</taxon>
        <taxon>Basidiomycota</taxon>
        <taxon>Ustilaginomycotina</taxon>
        <taxon>Exobasidiomycetes</taxon>
        <taxon>Tilletiales</taxon>
        <taxon>Tilletiaceae</taxon>
        <taxon>Tilletia</taxon>
    </lineage>
</organism>
<dbReference type="EMBL" id="JAPDMQ010000027">
    <property type="protein sequence ID" value="KAK0539666.1"/>
    <property type="molecule type" value="Genomic_DNA"/>
</dbReference>
<dbReference type="PROSITE" id="PS00092">
    <property type="entry name" value="N6_MTASE"/>
    <property type="match status" value="1"/>
</dbReference>
<evidence type="ECO:0000256" key="2">
    <source>
        <dbReference type="ARBA" id="ARBA00006149"/>
    </source>
</evidence>
<reference evidence="7" key="1">
    <citation type="journal article" date="2023" name="PhytoFront">
        <title>Draft Genome Resources of Seven Strains of Tilletia horrida, Causal Agent of Kernel Smut of Rice.</title>
        <authorList>
            <person name="Khanal S."/>
            <person name="Antony Babu S."/>
            <person name="Zhou X.G."/>
        </authorList>
    </citation>
    <scope>NUCLEOTIDE SEQUENCE</scope>
    <source>
        <strain evidence="7">TX3</strain>
    </source>
</reference>
<evidence type="ECO:0000313" key="8">
    <source>
        <dbReference type="Proteomes" id="UP001176521"/>
    </source>
</evidence>
<gene>
    <name evidence="7" type="primary">MTQ2</name>
    <name evidence="7" type="ORF">OC842_000857</name>
</gene>
<sequence length="277" mass="29705">MSIPTPSLFHLTAADYRHVYEPAEDTFILLDALEQDQAALRGEEPFRSHQSGTVASANAEDGLPEGQALKKRARLCVEIGSGSGCVSAFIGKILGEGRAGIISFDINPRALDCTQRTGKANEVHLEPVQASMLSSLRIRSSRTRSPGLSATDVDTAGLVDLLVFNPPYVPTPEEEEAEAQRAAGIAGSWAGGLTGTRLVDELIDGAGNVASEEDGEAPARIEAFLSPGGAFYLVAIRQNDPPALVERLRRRGLDAEIVLQRRAGREHLFIIRAINKK</sequence>
<dbReference type="InterPro" id="IPR002052">
    <property type="entry name" value="DNA_methylase_N6_adenine_CS"/>
</dbReference>
<evidence type="ECO:0000313" key="7">
    <source>
        <dbReference type="EMBL" id="KAK0539666.1"/>
    </source>
</evidence>
<keyword evidence="3 7" id="KW-0489">Methyltransferase</keyword>
<dbReference type="InterPro" id="IPR052190">
    <property type="entry name" value="Euk-Arch_PrmC-MTase"/>
</dbReference>
<dbReference type="GO" id="GO:0003676">
    <property type="term" value="F:nucleic acid binding"/>
    <property type="evidence" value="ECO:0007669"/>
    <property type="project" value="InterPro"/>
</dbReference>
<dbReference type="Gene3D" id="3.40.50.150">
    <property type="entry name" value="Vaccinia Virus protein VP39"/>
    <property type="match status" value="1"/>
</dbReference>
<evidence type="ECO:0000256" key="6">
    <source>
        <dbReference type="ARBA" id="ARBA00023242"/>
    </source>
</evidence>
<protein>
    <submittedName>
        <fullName evidence="7">S-adenosylmethionine-dependent methyltransferase</fullName>
        <ecNumber evidence="7">2.1.1.297</ecNumber>
    </submittedName>
</protein>
<keyword evidence="4 7" id="KW-0808">Transferase</keyword>
<evidence type="ECO:0000256" key="3">
    <source>
        <dbReference type="ARBA" id="ARBA00022603"/>
    </source>
</evidence>
<dbReference type="AlphaFoldDB" id="A0AAN6JTQ2"/>
<dbReference type="SUPFAM" id="SSF53335">
    <property type="entry name" value="S-adenosyl-L-methionine-dependent methyltransferases"/>
    <property type="match status" value="1"/>
</dbReference>
<comment type="caution">
    <text evidence="7">The sequence shown here is derived from an EMBL/GenBank/DDBJ whole genome shotgun (WGS) entry which is preliminary data.</text>
</comment>
<proteinExistence type="inferred from homology"/>
<comment type="similarity">
    <text evidence="2">Belongs to the eukaryotic/archaeal PrmC-related family.</text>
</comment>
<dbReference type="GO" id="GO:0005634">
    <property type="term" value="C:nucleus"/>
    <property type="evidence" value="ECO:0007669"/>
    <property type="project" value="UniProtKB-SubCell"/>
</dbReference>
<evidence type="ECO:0000256" key="4">
    <source>
        <dbReference type="ARBA" id="ARBA00022679"/>
    </source>
</evidence>
<dbReference type="PANTHER" id="PTHR45875:SF1">
    <property type="entry name" value="METHYLTRANSFERASE N6AMT1"/>
    <property type="match status" value="1"/>
</dbReference>
<evidence type="ECO:0000256" key="5">
    <source>
        <dbReference type="ARBA" id="ARBA00022691"/>
    </source>
</evidence>
<keyword evidence="5" id="KW-0949">S-adenosyl-L-methionine</keyword>
<accession>A0AAN6JTQ2</accession>
<dbReference type="InterPro" id="IPR029063">
    <property type="entry name" value="SAM-dependent_MTases_sf"/>
</dbReference>